<keyword evidence="2" id="KW-1185">Reference proteome</keyword>
<dbReference type="InterPro" id="IPR029033">
    <property type="entry name" value="His_PPase_superfam"/>
</dbReference>
<evidence type="ECO:0000313" key="1">
    <source>
        <dbReference type="EMBL" id="MCH7410419.1"/>
    </source>
</evidence>
<name>A0ABS9V235_9BACT</name>
<dbReference type="RefSeq" id="WP_241348783.1">
    <property type="nucleotide sequence ID" value="NZ_JAKZGP010000036.1"/>
</dbReference>
<comment type="caution">
    <text evidence="1">The sequence shown here is derived from an EMBL/GenBank/DDBJ whole genome shotgun (WGS) entry which is preliminary data.</text>
</comment>
<proteinExistence type="predicted"/>
<reference evidence="1" key="1">
    <citation type="submission" date="2022-03" db="EMBL/GenBank/DDBJ databases">
        <title>De novo assembled genomes of Belliella spp. (Cyclobacteriaceae) strains.</title>
        <authorList>
            <person name="Szabo A."/>
            <person name="Korponai K."/>
            <person name="Felfoldi T."/>
        </authorList>
    </citation>
    <scope>NUCLEOTIDE SEQUENCE</scope>
    <source>
        <strain evidence="1">DSM 111904</strain>
    </source>
</reference>
<dbReference type="Pfam" id="PF00300">
    <property type="entry name" value="His_Phos_1"/>
    <property type="match status" value="1"/>
</dbReference>
<dbReference type="SUPFAM" id="SSF53254">
    <property type="entry name" value="Phosphoglycerate mutase-like"/>
    <property type="match status" value="1"/>
</dbReference>
<sequence>MKKVLGLLRHGEAGFDFESDFQRELTAKGRSKLIKMSDSLFRADFSPQKIISSAATRTMQTTEIISYGFPNAEVTFHQELYEADSAIITSKISEISDEVETVLLVGHNPGISLFVSQIADQGYLSMEPGMIIILELYIAHWSHVGIGTGIIKEVMI</sequence>
<dbReference type="InterPro" id="IPR013078">
    <property type="entry name" value="His_Pase_superF_clade-1"/>
</dbReference>
<accession>A0ABS9V235</accession>
<dbReference type="EMBL" id="JAKZGP010000036">
    <property type="protein sequence ID" value="MCH7410419.1"/>
    <property type="molecule type" value="Genomic_DNA"/>
</dbReference>
<dbReference type="Proteomes" id="UP001165489">
    <property type="component" value="Unassembled WGS sequence"/>
</dbReference>
<dbReference type="CDD" id="cd07067">
    <property type="entry name" value="HP_PGM_like"/>
    <property type="match status" value="1"/>
</dbReference>
<evidence type="ECO:0000313" key="2">
    <source>
        <dbReference type="Proteomes" id="UP001165489"/>
    </source>
</evidence>
<gene>
    <name evidence="1" type="ORF">MM239_13510</name>
</gene>
<organism evidence="1 2">
    <name type="scientific">Belliella filtrata</name>
    <dbReference type="NCBI Taxonomy" id="2923435"/>
    <lineage>
        <taxon>Bacteria</taxon>
        <taxon>Pseudomonadati</taxon>
        <taxon>Bacteroidota</taxon>
        <taxon>Cytophagia</taxon>
        <taxon>Cytophagales</taxon>
        <taxon>Cyclobacteriaceae</taxon>
        <taxon>Belliella</taxon>
    </lineage>
</organism>
<protein>
    <submittedName>
        <fullName evidence="1">Histidine phosphatase family protein</fullName>
    </submittedName>
</protein>
<dbReference type="Gene3D" id="3.40.50.1240">
    <property type="entry name" value="Phosphoglycerate mutase-like"/>
    <property type="match status" value="1"/>
</dbReference>